<evidence type="ECO:0000313" key="1">
    <source>
        <dbReference type="EMBL" id="SFQ34171.1"/>
    </source>
</evidence>
<dbReference type="RefSeq" id="WP_143095285.1">
    <property type="nucleotide sequence ID" value="NZ_JBHLXN010000001.1"/>
</dbReference>
<accession>A0A1I5XQC1</accession>
<keyword evidence="1" id="KW-0645">Protease</keyword>
<dbReference type="AlphaFoldDB" id="A0A1I5XQC1"/>
<gene>
    <name evidence="1" type="ORF">SAMN04515674_115113</name>
</gene>
<dbReference type="GO" id="GO:0008233">
    <property type="term" value="F:peptidase activity"/>
    <property type="evidence" value="ECO:0007669"/>
    <property type="project" value="UniProtKB-KW"/>
</dbReference>
<proteinExistence type="predicted"/>
<dbReference type="PROSITE" id="PS51257">
    <property type="entry name" value="PROKAR_LIPOPROTEIN"/>
    <property type="match status" value="1"/>
</dbReference>
<protein>
    <submittedName>
        <fullName evidence="1">Predicted Zn-dependent protease</fullName>
    </submittedName>
</protein>
<sequence>MIIRLLKLAFFLLIGISFYSCREQKDPEEEIQKVNVKVDIERLEQKLFACKTKESLLNFLTDNKLVAERYFQTPPEGFNELADKLLLLVNNEGLQAFYKQSQLKAFFGNGNLENDFHEAFQHLKYYYPEFKEPKIYTIFSGFGGVGAFPATHLYVSDSVIVIGLDYFMGKNAKFLPPEVFSYQLRRLNPQTVVPQAILLLSANYNATNPNDKTLLSEMVWYGKSYVFGQTMLPSKSDSLFIGYTAEQLNESYAFQQDIWAHFIDNKLLYNTQEPIKGKYIGERPATPEIGSRCPGSIGRWLGYRIVSKYFEEDEKLTIQELMKNPNAQKIFEASKYKGLPDAE</sequence>
<dbReference type="Pfam" id="PF25594">
    <property type="entry name" value="GldB_lipo"/>
    <property type="match status" value="1"/>
</dbReference>
<evidence type="ECO:0000313" key="2">
    <source>
        <dbReference type="Proteomes" id="UP000199306"/>
    </source>
</evidence>
<dbReference type="STRING" id="1079859.SAMN04515674_115113"/>
<dbReference type="EMBL" id="FOXH01000015">
    <property type="protein sequence ID" value="SFQ34171.1"/>
    <property type="molecule type" value="Genomic_DNA"/>
</dbReference>
<organism evidence="1 2">
    <name type="scientific">Pseudarcicella hirudinis</name>
    <dbReference type="NCBI Taxonomy" id="1079859"/>
    <lineage>
        <taxon>Bacteria</taxon>
        <taxon>Pseudomonadati</taxon>
        <taxon>Bacteroidota</taxon>
        <taxon>Cytophagia</taxon>
        <taxon>Cytophagales</taxon>
        <taxon>Flectobacillaceae</taxon>
        <taxon>Pseudarcicella</taxon>
    </lineage>
</organism>
<dbReference type="Proteomes" id="UP000199306">
    <property type="component" value="Unassembled WGS sequence"/>
</dbReference>
<dbReference type="InterPro" id="IPR019853">
    <property type="entry name" value="GldB-like"/>
</dbReference>
<keyword evidence="1" id="KW-0378">Hydrolase</keyword>
<name>A0A1I5XQC1_9BACT</name>
<dbReference type="GO" id="GO:0006508">
    <property type="term" value="P:proteolysis"/>
    <property type="evidence" value="ECO:0007669"/>
    <property type="project" value="UniProtKB-KW"/>
</dbReference>
<reference evidence="1 2" key="1">
    <citation type="submission" date="2016-10" db="EMBL/GenBank/DDBJ databases">
        <authorList>
            <person name="de Groot N.N."/>
        </authorList>
    </citation>
    <scope>NUCLEOTIDE SEQUENCE [LARGE SCALE GENOMIC DNA]</scope>
    <source>
        <strain evidence="2">E92,LMG 26720,CCM 7988</strain>
    </source>
</reference>
<dbReference type="OrthoDB" id="976022at2"/>
<keyword evidence="2" id="KW-1185">Reference proteome</keyword>